<evidence type="ECO:0000256" key="8">
    <source>
        <dbReference type="ARBA" id="ARBA00084017"/>
    </source>
</evidence>
<feature type="region of interest" description="Disordered" evidence="11">
    <location>
        <begin position="1"/>
        <end position="37"/>
    </location>
</feature>
<dbReference type="Proteomes" id="UP000195871">
    <property type="component" value="Unassembled WGS sequence"/>
</dbReference>
<evidence type="ECO:0000256" key="4">
    <source>
        <dbReference type="ARBA" id="ARBA00023125"/>
    </source>
</evidence>
<evidence type="ECO:0000259" key="12">
    <source>
        <dbReference type="PROSITE" id="PS00434"/>
    </source>
</evidence>
<evidence type="ECO:0000256" key="3">
    <source>
        <dbReference type="ARBA" id="ARBA00023015"/>
    </source>
</evidence>
<dbReference type="EMBL" id="NHMM01000001">
    <property type="protein sequence ID" value="OUT24083.1"/>
    <property type="molecule type" value="Genomic_DNA"/>
</dbReference>
<name>A0A1Z8JU22_PICKU</name>
<dbReference type="FunFam" id="1.10.10.10:FF:000027">
    <property type="entry name" value="Heat shock transcription factor 1"/>
    <property type="match status" value="1"/>
</dbReference>
<feature type="compositionally biased region" description="Polar residues" evidence="11">
    <location>
        <begin position="55"/>
        <end position="75"/>
    </location>
</feature>
<evidence type="ECO:0000256" key="2">
    <source>
        <dbReference type="ARBA" id="ARBA00006403"/>
    </source>
</evidence>
<dbReference type="PRINTS" id="PR00056">
    <property type="entry name" value="HSFDOMAIN"/>
</dbReference>
<dbReference type="PANTHER" id="PTHR10015:SF427">
    <property type="entry name" value="HEAT SHOCK FACTOR PROTEIN"/>
    <property type="match status" value="1"/>
</dbReference>
<feature type="region of interest" description="Disordered" evidence="11">
    <location>
        <begin position="394"/>
        <end position="414"/>
    </location>
</feature>
<proteinExistence type="inferred from homology"/>
<keyword evidence="5" id="KW-0804">Transcription</keyword>
<feature type="compositionally biased region" description="Polar residues" evidence="11">
    <location>
        <begin position="394"/>
        <end position="408"/>
    </location>
</feature>
<feature type="compositionally biased region" description="Polar residues" evidence="11">
    <location>
        <begin position="575"/>
        <end position="584"/>
    </location>
</feature>
<feature type="domain" description="HSF-type DNA-binding" evidence="12">
    <location>
        <begin position="245"/>
        <end position="269"/>
    </location>
</feature>
<feature type="coiled-coil region" evidence="10">
    <location>
        <begin position="311"/>
        <end position="345"/>
    </location>
</feature>
<dbReference type="GO" id="GO:0005634">
    <property type="term" value="C:nucleus"/>
    <property type="evidence" value="ECO:0007669"/>
    <property type="project" value="UniProtKB-SubCell"/>
</dbReference>
<evidence type="ECO:0000256" key="6">
    <source>
        <dbReference type="ARBA" id="ARBA00023242"/>
    </source>
</evidence>
<dbReference type="SUPFAM" id="SSF46785">
    <property type="entry name" value="Winged helix' DNA-binding domain"/>
    <property type="match status" value="1"/>
</dbReference>
<feature type="region of interest" description="Disordered" evidence="11">
    <location>
        <begin position="682"/>
        <end position="704"/>
    </location>
</feature>
<dbReference type="Gene3D" id="1.10.10.10">
    <property type="entry name" value="Winged helix-like DNA-binding domain superfamily/Winged helix DNA-binding domain"/>
    <property type="match status" value="1"/>
</dbReference>
<feature type="region of interest" description="Disordered" evidence="11">
    <location>
        <begin position="525"/>
        <end position="585"/>
    </location>
</feature>
<accession>A0A1Z8JU22</accession>
<feature type="compositionally biased region" description="Polar residues" evidence="11">
    <location>
        <begin position="13"/>
        <end position="37"/>
    </location>
</feature>
<dbReference type="VEuPathDB" id="FungiDB:C5L36_0C04540"/>
<feature type="region of interest" description="Disordered" evidence="11">
    <location>
        <begin position="53"/>
        <end position="75"/>
    </location>
</feature>
<evidence type="ECO:0000256" key="7">
    <source>
        <dbReference type="ARBA" id="ARBA00068818"/>
    </source>
</evidence>
<feature type="region of interest" description="Disordered" evidence="11">
    <location>
        <begin position="449"/>
        <end position="491"/>
    </location>
</feature>
<evidence type="ECO:0000256" key="9">
    <source>
        <dbReference type="RuleBase" id="RU004020"/>
    </source>
</evidence>
<feature type="compositionally biased region" description="Polar residues" evidence="11">
    <location>
        <begin position="476"/>
        <end position="491"/>
    </location>
</feature>
<gene>
    <name evidence="13" type="ORF">CAS74_000466</name>
</gene>
<keyword evidence="6" id="KW-0539">Nucleus</keyword>
<feature type="region of interest" description="Disordered" evidence="11">
    <location>
        <begin position="612"/>
        <end position="635"/>
    </location>
</feature>
<comment type="subcellular location">
    <subcellularLocation>
        <location evidence="1">Nucleus</location>
    </subcellularLocation>
</comment>
<evidence type="ECO:0000313" key="14">
    <source>
        <dbReference type="Proteomes" id="UP000195871"/>
    </source>
</evidence>
<organism evidence="13 14">
    <name type="scientific">Pichia kudriavzevii</name>
    <name type="common">Yeast</name>
    <name type="synonym">Issatchenkia orientalis</name>
    <dbReference type="NCBI Taxonomy" id="4909"/>
    <lineage>
        <taxon>Eukaryota</taxon>
        <taxon>Fungi</taxon>
        <taxon>Dikarya</taxon>
        <taxon>Ascomycota</taxon>
        <taxon>Saccharomycotina</taxon>
        <taxon>Pichiomycetes</taxon>
        <taxon>Pichiales</taxon>
        <taxon>Pichiaceae</taxon>
        <taxon>Pichia</taxon>
    </lineage>
</organism>
<dbReference type="InterPro" id="IPR000232">
    <property type="entry name" value="HSF_DNA-bd"/>
</dbReference>
<comment type="similarity">
    <text evidence="2 9">Belongs to the HSF family.</text>
</comment>
<feature type="compositionally biased region" description="Low complexity" evidence="11">
    <location>
        <begin position="685"/>
        <end position="700"/>
    </location>
</feature>
<protein>
    <recommendedName>
        <fullName evidence="7">Heat shock transcription factor</fullName>
    </recommendedName>
    <alternativeName>
        <fullName evidence="8">Heat shock factor protein</fullName>
    </alternativeName>
</protein>
<evidence type="ECO:0000313" key="13">
    <source>
        <dbReference type="EMBL" id="OUT24083.1"/>
    </source>
</evidence>
<dbReference type="AlphaFoldDB" id="A0A1Z8JU22"/>
<evidence type="ECO:0000256" key="10">
    <source>
        <dbReference type="SAM" id="Coils"/>
    </source>
</evidence>
<dbReference type="GO" id="GO:0043565">
    <property type="term" value="F:sequence-specific DNA binding"/>
    <property type="evidence" value="ECO:0007669"/>
    <property type="project" value="InterPro"/>
</dbReference>
<dbReference type="InterPro" id="IPR036390">
    <property type="entry name" value="WH_DNA-bd_sf"/>
</dbReference>
<feature type="compositionally biased region" description="Polar residues" evidence="11">
    <location>
        <begin position="554"/>
        <end position="567"/>
    </location>
</feature>
<keyword evidence="3" id="KW-0805">Transcription regulation</keyword>
<dbReference type="PANTHER" id="PTHR10015">
    <property type="entry name" value="HEAT SHOCK TRANSCRIPTION FACTOR"/>
    <property type="match status" value="1"/>
</dbReference>
<dbReference type="PROSITE" id="PS00434">
    <property type="entry name" value="HSF_DOMAIN"/>
    <property type="match status" value="1"/>
</dbReference>
<evidence type="ECO:0000256" key="5">
    <source>
        <dbReference type="ARBA" id="ARBA00023163"/>
    </source>
</evidence>
<keyword evidence="4" id="KW-0238">DNA-binding</keyword>
<reference evidence="13 14" key="1">
    <citation type="submission" date="2017-05" db="EMBL/GenBank/DDBJ databases">
        <title>The Genome Sequence of Candida krusei Ckrusei653.</title>
        <authorList>
            <person name="Cuomo C."/>
            <person name="Forche A."/>
            <person name="Young S."/>
            <person name="Abouelleil A."/>
            <person name="Cao P."/>
            <person name="Chapman S."/>
            <person name="Cusick C."/>
            <person name="Shea T."/>
            <person name="Nusbaum C."/>
            <person name="Birren B."/>
        </authorList>
    </citation>
    <scope>NUCLEOTIDE SEQUENCE [LARGE SCALE GENOMIC DNA]</scope>
    <source>
        <strain evidence="13 14">Ckrusei653</strain>
    </source>
</reference>
<dbReference type="Pfam" id="PF00447">
    <property type="entry name" value="HSF_DNA-bind"/>
    <property type="match status" value="1"/>
</dbReference>
<feature type="compositionally biased region" description="Basic and acidic residues" evidence="11">
    <location>
        <begin position="1"/>
        <end position="11"/>
    </location>
</feature>
<feature type="compositionally biased region" description="Low complexity" evidence="11">
    <location>
        <begin position="525"/>
        <end position="538"/>
    </location>
</feature>
<sequence>MNGPNRNDREASQMGNLNDGRTVSTQSNDNNKQYSPNQIENLQQIPIEGKEENHTVQGSVQPLKGSSRSADHLNTNSLPMATTPLFLEPVYPDDPVSMDILNTNTDINGDLNKDSIMHSMMPSLSLNTMDKDETTNSKIVPLTSDSIGYDAENGSTSSTFESINQIAKKSEKSLAELTNSTEKSLAALKKPKLKKTTLAPAKRPAFVVKLWKMINDPENEKYMTWIKNGNAFQVNDRENFMKYVLPKYFKHNNFASFVRQLNMYGWHKMQDVNSGSLAQTEEIWRFEHPNFRKGREDLLDSIVRNKPGKDNEEEDVDIKVLMDQLEKMRQNQRAISDDLRRVREDNEMLWKENFIARERHKIQSETLDKIMRFLASIYGNNTSRLLDQVNDPNTSDLVSHNNNVQYGPTQGRPDYNYYNQYASPNNNSMYNGYPNNNNMNNSIALRGQVQGKGYPQSPRVLPQSVATRQQAHRRSNTPQTYMNSQTPQRQQTDQLYTVQTPYYEASQSVASSENPVQTKKMLLLTNRSNNSLSSSSTRRTSKNPNELRMKNVGYSASTSDSTDSNIQEIHRGPENRNSQINGYSQVPDYVNMPRQFGGQGQSRIVHLSPYDSQDNEGLQFSPPTTGGFNSRNPNVQGESLARDNVDNVGQEQDPLQKYVDDGYISMNNTQKLTPNEYIIHQPQAQRLSRSESQSNSGSGSDMVGTPIQIMGNIHQQLSKNQGALKQVNDWLNKYNGGAEPDMPAPDDFKVDDFLKGPLELSVAPTPIEFNDNDFINVNTPIHTPTIPTAQLNTRIPGNVVNVSSKRPLIHDDSSLDLDEHLLNSGTVHPDPKRFKPA</sequence>
<evidence type="ECO:0000256" key="1">
    <source>
        <dbReference type="ARBA" id="ARBA00004123"/>
    </source>
</evidence>
<comment type="caution">
    <text evidence="13">The sequence shown here is derived from an EMBL/GenBank/DDBJ whole genome shotgun (WGS) entry which is preliminary data.</text>
</comment>
<dbReference type="GO" id="GO:0003700">
    <property type="term" value="F:DNA-binding transcription factor activity"/>
    <property type="evidence" value="ECO:0007669"/>
    <property type="project" value="InterPro"/>
</dbReference>
<keyword evidence="10" id="KW-0175">Coiled coil</keyword>
<evidence type="ECO:0000256" key="11">
    <source>
        <dbReference type="SAM" id="MobiDB-lite"/>
    </source>
</evidence>
<dbReference type="SMART" id="SM00415">
    <property type="entry name" value="HSF"/>
    <property type="match status" value="1"/>
</dbReference>
<dbReference type="InterPro" id="IPR036388">
    <property type="entry name" value="WH-like_DNA-bd_sf"/>
</dbReference>